<dbReference type="EMBL" id="JAAQHG020000030">
    <property type="protein sequence ID" value="KAL1583977.1"/>
    <property type="molecule type" value="Genomic_DNA"/>
</dbReference>
<dbReference type="AlphaFoldDB" id="A0AB34KG49"/>
<protein>
    <recommendedName>
        <fullName evidence="5">Sphingolipid long chain base-responsive protein LSP1</fullName>
    </recommendedName>
</protein>
<comment type="caution">
    <text evidence="3">The sequence shown here is derived from an EMBL/GenBank/DDBJ whole genome shotgun (WGS) entry which is preliminary data.</text>
</comment>
<sequence length="335" mass="36516">MNIGRSHSVRSKGSNTSGGTSSKPHFSLASLRGSQQPELSKRLYRLIKSENHAISAYENASKEGASIAGQLSDWGESTEDEALSDISDKLGVLLAEIAEQEDLFAQGLEDSRTVLKQIRNTESSVQPSRTHKQKIQDEIQKLKYKEPESTKLITLEQELVRAEAQSLVAEAQLTNITRQKFKEAYDLHTAAIIERAEKQILLATQARQLINLLDDTPIVPGEERPAYNGAEPARQTLNDAEEGLRTWQPSHARISMQSGKLGANAMLGQPGGGAEELNAATGSANVLPPDNALLSEEQRVEAMERAQEEASSSAPYSTMTESTRSESPVQKPSVV</sequence>
<reference evidence="3 4" key="1">
    <citation type="journal article" date="2020" name="Microbiol. Resour. Announc.">
        <title>Draft Genome Sequence of a Cladosporium Species Isolated from the Mesophotic Ascidian Didemnum maculosum.</title>
        <authorList>
            <person name="Gioti A."/>
            <person name="Siaperas R."/>
            <person name="Nikolaivits E."/>
            <person name="Le Goff G."/>
            <person name="Ouazzani J."/>
            <person name="Kotoulas G."/>
            <person name="Topakas E."/>
        </authorList>
    </citation>
    <scope>NUCLEOTIDE SEQUENCE [LARGE SCALE GENOMIC DNA]</scope>
    <source>
        <strain evidence="3 4">TM138-S3</strain>
    </source>
</reference>
<accession>A0AB34KG49</accession>
<dbReference type="RefSeq" id="XP_069227083.1">
    <property type="nucleotide sequence ID" value="XM_069375945.1"/>
</dbReference>
<feature type="compositionally biased region" description="Low complexity" evidence="2">
    <location>
        <begin position="11"/>
        <end position="23"/>
    </location>
</feature>
<feature type="region of interest" description="Disordered" evidence="2">
    <location>
        <begin position="282"/>
        <end position="335"/>
    </location>
</feature>
<evidence type="ECO:0000256" key="2">
    <source>
        <dbReference type="SAM" id="MobiDB-lite"/>
    </source>
</evidence>
<dbReference type="Proteomes" id="UP000803884">
    <property type="component" value="Unassembled WGS sequence"/>
</dbReference>
<feature type="compositionally biased region" description="Basic and acidic residues" evidence="2">
    <location>
        <begin position="296"/>
        <end position="308"/>
    </location>
</feature>
<dbReference type="GO" id="GO:0070941">
    <property type="term" value="P:eisosome assembly"/>
    <property type="evidence" value="ECO:0007669"/>
    <property type="project" value="TreeGrafter"/>
</dbReference>
<keyword evidence="4" id="KW-1185">Reference proteome</keyword>
<dbReference type="Gene3D" id="1.20.1270.60">
    <property type="entry name" value="Arfaptin homology (AH) domain/BAR domain"/>
    <property type="match status" value="1"/>
</dbReference>
<dbReference type="GO" id="GO:0006897">
    <property type="term" value="P:endocytosis"/>
    <property type="evidence" value="ECO:0007669"/>
    <property type="project" value="TreeGrafter"/>
</dbReference>
<evidence type="ECO:0008006" key="5">
    <source>
        <dbReference type="Google" id="ProtNLM"/>
    </source>
</evidence>
<dbReference type="InterPro" id="IPR027267">
    <property type="entry name" value="AH/BAR_dom_sf"/>
</dbReference>
<feature type="region of interest" description="Disordered" evidence="2">
    <location>
        <begin position="1"/>
        <end position="36"/>
    </location>
</feature>
<evidence type="ECO:0000256" key="1">
    <source>
        <dbReference type="ARBA" id="ARBA00022553"/>
    </source>
</evidence>
<proteinExistence type="predicted"/>
<evidence type="ECO:0000313" key="4">
    <source>
        <dbReference type="Proteomes" id="UP000803884"/>
    </source>
</evidence>
<dbReference type="GO" id="GO:0036286">
    <property type="term" value="C:eisosome filament"/>
    <property type="evidence" value="ECO:0007669"/>
    <property type="project" value="TreeGrafter"/>
</dbReference>
<dbReference type="FunFam" id="1.20.1270.60:FF:000005">
    <property type="entry name" value="Sphingolipid long chain base-responsive pil1"/>
    <property type="match status" value="1"/>
</dbReference>
<dbReference type="InterPro" id="IPR028245">
    <property type="entry name" value="PIL1/LSP1"/>
</dbReference>
<gene>
    <name evidence="3" type="ORF">WHR41_07340</name>
</gene>
<dbReference type="GO" id="GO:0008289">
    <property type="term" value="F:lipid binding"/>
    <property type="evidence" value="ECO:0007669"/>
    <property type="project" value="TreeGrafter"/>
</dbReference>
<name>A0AB34KG49_9PEZI</name>
<dbReference type="PANTHER" id="PTHR31962">
    <property type="entry name" value="SPHINGOLIPID LONG CHAIN BASE-RESPONSIVE PROTEIN PIL1"/>
    <property type="match status" value="1"/>
</dbReference>
<organism evidence="3 4">
    <name type="scientific">Cladosporium halotolerans</name>
    <dbReference type="NCBI Taxonomy" id="1052096"/>
    <lineage>
        <taxon>Eukaryota</taxon>
        <taxon>Fungi</taxon>
        <taxon>Dikarya</taxon>
        <taxon>Ascomycota</taxon>
        <taxon>Pezizomycotina</taxon>
        <taxon>Dothideomycetes</taxon>
        <taxon>Dothideomycetidae</taxon>
        <taxon>Cladosporiales</taxon>
        <taxon>Cladosporiaceae</taxon>
        <taxon>Cladosporium</taxon>
    </lineage>
</organism>
<dbReference type="GeneID" id="96008783"/>
<evidence type="ECO:0000313" key="3">
    <source>
        <dbReference type="EMBL" id="KAL1583977.1"/>
    </source>
</evidence>
<keyword evidence="1" id="KW-0597">Phosphoprotein</keyword>
<dbReference type="GO" id="GO:0005886">
    <property type="term" value="C:plasma membrane"/>
    <property type="evidence" value="ECO:0007669"/>
    <property type="project" value="TreeGrafter"/>
</dbReference>
<dbReference type="Pfam" id="PF13805">
    <property type="entry name" value="Pil1"/>
    <property type="match status" value="1"/>
</dbReference>
<dbReference type="PANTHER" id="PTHR31962:SF4">
    <property type="entry name" value="PRIMARY COMPONENT OF EISOSOMES (EUROFUNG)"/>
    <property type="match status" value="1"/>
</dbReference>
<feature type="compositionally biased region" description="Polar residues" evidence="2">
    <location>
        <begin position="309"/>
        <end position="335"/>
    </location>
</feature>